<gene>
    <name evidence="1" type="ORF">CCGE525_25430</name>
</gene>
<dbReference type="KEGG" id="rjg:CCGE525_25430"/>
<evidence type="ECO:0000313" key="1">
    <source>
        <dbReference type="EMBL" id="AYG62179.1"/>
    </source>
</evidence>
<sequence length="153" mass="17443">MITAQECPTSIFGRDPQTMTVLMGFRFHPATDEENPLQNEVVLSLSPQFTVQENDDGRHIWMVKTPENMRLAETMRSSKRFSSVTVFIDLGGSVENVISMLPTLTEHHPKSDRIFVRGINSQAAARIYDEISSEWLAEHVDDELILRRKAKLI</sequence>
<reference evidence="1 2" key="1">
    <citation type="submission" date="2018-10" db="EMBL/GenBank/DDBJ databases">
        <title>Rhizobium etli, R. leguminosarum and a new Rhizobium genospecies from Phaseolus dumosus.</title>
        <authorList>
            <person name="Ramirez-Puebla S.T."/>
            <person name="Rogel-Hernandez M.A."/>
            <person name="Guerrero G."/>
            <person name="Ormeno-Orrillo E."/>
            <person name="Martinez-Romero J.C."/>
            <person name="Negrete-Yankelevich S."/>
            <person name="Martinez-Romero E."/>
        </authorList>
    </citation>
    <scope>NUCLEOTIDE SEQUENCE [LARGE SCALE GENOMIC DNA]</scope>
    <source>
        <strain evidence="1 2">CCGE525</strain>
        <plasmid evidence="2">prccge525c</plasmid>
    </source>
</reference>
<dbReference type="RefSeq" id="WP_120707114.1">
    <property type="nucleotide sequence ID" value="NZ_CP032695.1"/>
</dbReference>
<proteinExistence type="predicted"/>
<dbReference type="Proteomes" id="UP000282195">
    <property type="component" value="Plasmid pRCCGE525c"/>
</dbReference>
<keyword evidence="1" id="KW-0614">Plasmid</keyword>
<protein>
    <submittedName>
        <fullName evidence="1">Uncharacterized protein</fullName>
    </submittedName>
</protein>
<accession>A0A387FU30</accession>
<name>A0A387FU30_9HYPH</name>
<geneLocation type="plasmid" evidence="2">
    <name>prccge525c</name>
</geneLocation>
<dbReference type="OrthoDB" id="8399259at2"/>
<dbReference type="EMBL" id="CP032695">
    <property type="protein sequence ID" value="AYG62179.1"/>
    <property type="molecule type" value="Genomic_DNA"/>
</dbReference>
<evidence type="ECO:0000313" key="2">
    <source>
        <dbReference type="Proteomes" id="UP000282195"/>
    </source>
</evidence>
<dbReference type="AlphaFoldDB" id="A0A387FU30"/>
<organism evidence="1 2">
    <name type="scientific">Rhizobium jaguaris</name>
    <dbReference type="NCBI Taxonomy" id="1312183"/>
    <lineage>
        <taxon>Bacteria</taxon>
        <taxon>Pseudomonadati</taxon>
        <taxon>Pseudomonadota</taxon>
        <taxon>Alphaproteobacteria</taxon>
        <taxon>Hyphomicrobiales</taxon>
        <taxon>Rhizobiaceae</taxon>
        <taxon>Rhizobium/Agrobacterium group</taxon>
        <taxon>Rhizobium</taxon>
    </lineage>
</organism>
<keyword evidence="2" id="KW-1185">Reference proteome</keyword>